<dbReference type="RefSeq" id="WP_319832807.1">
    <property type="nucleotide sequence ID" value="NZ_CP138858.1"/>
</dbReference>
<keyword evidence="2" id="KW-1185">Reference proteome</keyword>
<protein>
    <recommendedName>
        <fullName evidence="3">Tfp pilus assembly protein PilX</fullName>
    </recommendedName>
</protein>
<evidence type="ECO:0000313" key="2">
    <source>
        <dbReference type="Proteomes" id="UP001324993"/>
    </source>
</evidence>
<accession>A0ABZ0RIB0</accession>
<name>A0ABZ0RIB0_9BACT</name>
<dbReference type="EMBL" id="CP138858">
    <property type="protein sequence ID" value="WPJ95940.1"/>
    <property type="molecule type" value="Genomic_DNA"/>
</dbReference>
<organism evidence="1 2">
    <name type="scientific">Coraliomargarita algicola</name>
    <dbReference type="NCBI Taxonomy" id="3092156"/>
    <lineage>
        <taxon>Bacteria</taxon>
        <taxon>Pseudomonadati</taxon>
        <taxon>Verrucomicrobiota</taxon>
        <taxon>Opitutia</taxon>
        <taxon>Puniceicoccales</taxon>
        <taxon>Coraliomargaritaceae</taxon>
        <taxon>Coraliomargarita</taxon>
    </lineage>
</organism>
<dbReference type="Proteomes" id="UP001324993">
    <property type="component" value="Chromosome"/>
</dbReference>
<evidence type="ECO:0008006" key="3">
    <source>
        <dbReference type="Google" id="ProtNLM"/>
    </source>
</evidence>
<reference evidence="1 2" key="1">
    <citation type="submission" date="2023-11" db="EMBL/GenBank/DDBJ databases">
        <title>Coraliomargarita sp. nov., isolated from marine algae.</title>
        <authorList>
            <person name="Lee J.K."/>
            <person name="Baek J.H."/>
            <person name="Kim J.M."/>
            <person name="Choi D.G."/>
            <person name="Jeon C.O."/>
        </authorList>
    </citation>
    <scope>NUCLEOTIDE SEQUENCE [LARGE SCALE GENOMIC DNA]</scope>
    <source>
        <strain evidence="1 2">J2-16</strain>
    </source>
</reference>
<gene>
    <name evidence="1" type="ORF">SH580_21220</name>
</gene>
<sequence>MKTPLMLRSQRKCGFALVIALSLMAFVLLLLLSMTTLVQVESRSAQTHMQRLKAEQAALLSLNIAIGKLQETAGLDQRVTAPAEALAGVNGAKQLTGVWRSWEGRDHQSNGLPIEPDYASKIDTGDQDIDPSTSGAGRFLGWLVSDAYDPAVADAETPPDLVSSQDTVALVGAGTVGVNAVAEEVHVTPTELPDGTCEYAWWIGGENTKAFLPVPEASAGVLDASARLSSSRQSDPAVFDVTDADKQEQLGRVTTRSALNLLSDRTASDSPVSEEYFHDLTAFSRGLLTNTATGGWRRDLSLMSEQWEDMPESELPFFTLAPGVETAANKFSTQLAGLIYPWSSRVTEVEEGEEDVVSNLSPVSSWDRLMDYMNYYKKLEGSEGSVLVHFDPILDGSGVADDLAVHLIPARITWLLAYHAKFDSSSGQYEPRLVIKPIVTMWNPYNVAIQVDEGYRFRSWAAGNRFPLSLKFSLDNEEIGTYALNKLMSAKTSGTSQAITVETDSSDSASIWKPGEVRVYSGAGDRIVSKTKLNVSLEPGLRIDSGWSLPLPKVVSGDADSVFKAEISIPSGNSSTVVTVISSAIYQGSYTSTYSNDRLAEIWEGEEITNSGTLGDLSGSDSPFLIASWGIRLINSIGDIDNVSHESKGAFETSPLGYAPQANTPYKSPHDWLFIPVNDWADSNMPTADDDLISGLDAAGYLGSGLDSAEGLARLVVSELPIRPLISLGQLQHFDHAYCNRTPPHFLNPIGNSHASSQIMPNAVFINDSGASDSEIFVYDHSYVGNHLLFDDWFVSSIAPEMEDWSKAEARDTQTVYEDFVSGEFALPNRAYLPATELSEAAAETAAEALMVDTTAWHDVASEIEVEGMFNINSTSVEAWTALLRNMNDEGVAELTITPDSWEIGLTTGTGQPVSRTTIAGPSNASGNYANVLATHKRLSEEQIEALAEKIVEQIKLRGPFLSLSEFVNRRLVADDVELAKSGVIEAALNELSELGEDSKNPYQEIQAVFGDATVTGTLEFSEAAEGNVAYAFPGWIRQADILRPIAPVISARDDTFVIRAYGECKGSITGEKGVGAWCEAVVQRRAEYVDPTDAKTVLPSEATLSSEVNKRFGRRFSVISFRWLSPDEV</sequence>
<evidence type="ECO:0000313" key="1">
    <source>
        <dbReference type="EMBL" id="WPJ95940.1"/>
    </source>
</evidence>
<proteinExistence type="predicted"/>